<evidence type="ECO:0000259" key="2">
    <source>
        <dbReference type="Pfam" id="PF00534"/>
    </source>
</evidence>
<dbReference type="AlphaFoldDB" id="A0AAX0B886"/>
<accession>A0AAX0B886</accession>
<dbReference type="EMBL" id="JABSWW010000001">
    <property type="protein sequence ID" value="NRT90798.1"/>
    <property type="molecule type" value="Genomic_DNA"/>
</dbReference>
<name>A0AAX0B886_CLOBE</name>
<dbReference type="GO" id="GO:0009103">
    <property type="term" value="P:lipopolysaccharide biosynthetic process"/>
    <property type="evidence" value="ECO:0007669"/>
    <property type="project" value="TreeGrafter"/>
</dbReference>
<organism evidence="3 4">
    <name type="scientific">Clostridium beijerinckii</name>
    <name type="common">Clostridium MP</name>
    <dbReference type="NCBI Taxonomy" id="1520"/>
    <lineage>
        <taxon>Bacteria</taxon>
        <taxon>Bacillati</taxon>
        <taxon>Bacillota</taxon>
        <taxon>Clostridia</taxon>
        <taxon>Eubacteriales</taxon>
        <taxon>Clostridiaceae</taxon>
        <taxon>Clostridium</taxon>
    </lineage>
</organism>
<sequence>MTIVQVLDALDFGDGVSKDVINKYSLLKEMGYETEIYSKWVHENVKEYRKDIRNLRLKSNDILIHHFSGECHSLDEILSQNCKKVLVYHNITPEKFFEEDSNSNHCSIGETQLKQIYKNYDFFLADSQFNADSLYNLGVDKQVDVLPILIEFKAFDHYIQNKILSKKEKLFLFVGRVAENKKHEDIIDIFEYYYSNIDCNSKLVFVGNTEYSKEYHMNLLDKISKLKAKENIIFTGKVDDSIVYNYYANADVFICMSEHEGFCIPLLESMYCGVPTLAYDSSAIGSTMGDSGILVYKKDYKKIAKLIHVILENEKINKSIVDAQLKWVDKFKKENIRNEIVILIKKWSGVN</sequence>
<dbReference type="Pfam" id="PF00534">
    <property type="entry name" value="Glycos_transf_1"/>
    <property type="match status" value="1"/>
</dbReference>
<dbReference type="Gene3D" id="3.40.50.2000">
    <property type="entry name" value="Glycogen Phosphorylase B"/>
    <property type="match status" value="2"/>
</dbReference>
<evidence type="ECO:0000256" key="1">
    <source>
        <dbReference type="ARBA" id="ARBA00022679"/>
    </source>
</evidence>
<feature type="domain" description="Glycosyl transferase family 1" evidence="2">
    <location>
        <begin position="161"/>
        <end position="323"/>
    </location>
</feature>
<evidence type="ECO:0000313" key="3">
    <source>
        <dbReference type="EMBL" id="NRT90798.1"/>
    </source>
</evidence>
<protein>
    <submittedName>
        <fullName evidence="3">Glycosyltransferase involved in cell wall biosynthesis</fullName>
    </submittedName>
</protein>
<gene>
    <name evidence="3" type="ORF">B0H41_004477</name>
</gene>
<proteinExistence type="predicted"/>
<dbReference type="PANTHER" id="PTHR46401:SF2">
    <property type="entry name" value="GLYCOSYLTRANSFERASE WBBK-RELATED"/>
    <property type="match status" value="1"/>
</dbReference>
<dbReference type="InterPro" id="IPR001296">
    <property type="entry name" value="Glyco_trans_1"/>
</dbReference>
<dbReference type="Proteomes" id="UP001193748">
    <property type="component" value="Unassembled WGS sequence"/>
</dbReference>
<dbReference type="GO" id="GO:0016757">
    <property type="term" value="F:glycosyltransferase activity"/>
    <property type="evidence" value="ECO:0007669"/>
    <property type="project" value="InterPro"/>
</dbReference>
<comment type="caution">
    <text evidence="3">The sequence shown here is derived from an EMBL/GenBank/DDBJ whole genome shotgun (WGS) entry which is preliminary data.</text>
</comment>
<evidence type="ECO:0000313" key="4">
    <source>
        <dbReference type="Proteomes" id="UP001193748"/>
    </source>
</evidence>
<dbReference type="RefSeq" id="WP_173711677.1">
    <property type="nucleotide sequence ID" value="NZ_JABSWW010000001.1"/>
</dbReference>
<reference evidence="3" key="1">
    <citation type="submission" date="2020-05" db="EMBL/GenBank/DDBJ databases">
        <authorList>
            <person name="Brown S."/>
            <person name="Huntemann M."/>
            <person name="Clum A."/>
            <person name="Spunde A."/>
            <person name="Palaniappan K."/>
            <person name="Ritter S."/>
            <person name="Mikhailova N."/>
            <person name="Chen I.-M."/>
            <person name="Stamatis D."/>
            <person name="Reddy T."/>
            <person name="O'Malley R."/>
            <person name="Daum C."/>
            <person name="Shapiro N."/>
            <person name="Ivanova N."/>
            <person name="Kyrpides N."/>
            <person name="Woyke T."/>
        </authorList>
    </citation>
    <scope>NUCLEOTIDE SEQUENCE</scope>
    <source>
        <strain evidence="3">DJ080</strain>
    </source>
</reference>
<dbReference type="PANTHER" id="PTHR46401">
    <property type="entry name" value="GLYCOSYLTRANSFERASE WBBK-RELATED"/>
    <property type="match status" value="1"/>
</dbReference>
<reference evidence="3" key="2">
    <citation type="journal article" date="2022" name="Nat. Biotechnol.">
        <title>Carbon-negative production of acetone and isopropanol by gas fermentation at industrial pilot scale.</title>
        <authorList>
            <person name="Liew F.E."/>
            <person name="Nogle R."/>
            <person name="Abdalla T."/>
            <person name="Rasor B.J."/>
            <person name="Canter C."/>
            <person name="Jensen R.O."/>
            <person name="Wang L."/>
            <person name="Strutz J."/>
            <person name="Chirania P."/>
            <person name="De Tissera S."/>
            <person name="Mueller A.P."/>
            <person name="Ruan Z."/>
            <person name="Gao A."/>
            <person name="Tran L."/>
            <person name="Engle N.L."/>
            <person name="Bromley J.C."/>
            <person name="Daniell J."/>
            <person name="Conrado R."/>
            <person name="Tschaplinski T.J."/>
            <person name="Giannone R.J."/>
            <person name="Hettich R.L."/>
            <person name="Karim A.S."/>
            <person name="Simpson S.D."/>
            <person name="Brown S.D."/>
            <person name="Leang C."/>
            <person name="Jewett M.C."/>
            <person name="Kopke M."/>
        </authorList>
    </citation>
    <scope>NUCLEOTIDE SEQUENCE</scope>
    <source>
        <strain evidence="3">DJ080</strain>
    </source>
</reference>
<keyword evidence="1" id="KW-0808">Transferase</keyword>
<dbReference type="SUPFAM" id="SSF53756">
    <property type="entry name" value="UDP-Glycosyltransferase/glycogen phosphorylase"/>
    <property type="match status" value="1"/>
</dbReference>